<evidence type="ECO:0000313" key="1">
    <source>
        <dbReference type="EMBL" id="KZT67184.1"/>
    </source>
</evidence>
<dbReference type="EMBL" id="KV429079">
    <property type="protein sequence ID" value="KZT67184.1"/>
    <property type="molecule type" value="Genomic_DNA"/>
</dbReference>
<reference evidence="1 2" key="1">
    <citation type="journal article" date="2016" name="Mol. Biol. Evol.">
        <title>Comparative Genomics of Early-Diverging Mushroom-Forming Fungi Provides Insights into the Origins of Lignocellulose Decay Capabilities.</title>
        <authorList>
            <person name="Nagy L.G."/>
            <person name="Riley R."/>
            <person name="Tritt A."/>
            <person name="Adam C."/>
            <person name="Daum C."/>
            <person name="Floudas D."/>
            <person name="Sun H."/>
            <person name="Yadav J.S."/>
            <person name="Pangilinan J."/>
            <person name="Larsson K.H."/>
            <person name="Matsuura K."/>
            <person name="Barry K."/>
            <person name="Labutti K."/>
            <person name="Kuo R."/>
            <person name="Ohm R.A."/>
            <person name="Bhattacharya S.S."/>
            <person name="Shirouzu T."/>
            <person name="Yoshinaga Y."/>
            <person name="Martin F.M."/>
            <person name="Grigoriev I.V."/>
            <person name="Hibbett D.S."/>
        </authorList>
    </citation>
    <scope>NUCLEOTIDE SEQUENCE [LARGE SCALE GENOMIC DNA]</scope>
    <source>
        <strain evidence="1 2">L-15889</strain>
    </source>
</reference>
<name>A0A165NNM3_9APHY</name>
<organism evidence="1 2">
    <name type="scientific">Daedalea quercina L-15889</name>
    <dbReference type="NCBI Taxonomy" id="1314783"/>
    <lineage>
        <taxon>Eukaryota</taxon>
        <taxon>Fungi</taxon>
        <taxon>Dikarya</taxon>
        <taxon>Basidiomycota</taxon>
        <taxon>Agaricomycotina</taxon>
        <taxon>Agaricomycetes</taxon>
        <taxon>Polyporales</taxon>
        <taxon>Fomitopsis</taxon>
    </lineage>
</organism>
<sequence length="71" mass="7740">MSSASSLILVDTTLSFAANRYGSESSVPCASRHDVPLSHSAAEVQGYLSRRLNYTHLCSHRHAHDMLGLLI</sequence>
<accession>A0A165NNM3</accession>
<evidence type="ECO:0000313" key="2">
    <source>
        <dbReference type="Proteomes" id="UP000076727"/>
    </source>
</evidence>
<protein>
    <submittedName>
        <fullName evidence="1">Uncharacterized protein</fullName>
    </submittedName>
</protein>
<dbReference type="Proteomes" id="UP000076727">
    <property type="component" value="Unassembled WGS sequence"/>
</dbReference>
<proteinExistence type="predicted"/>
<keyword evidence="2" id="KW-1185">Reference proteome</keyword>
<gene>
    <name evidence="1" type="ORF">DAEQUDRAFT_729421</name>
</gene>
<dbReference type="AlphaFoldDB" id="A0A165NNM3"/>